<dbReference type="KEGG" id="loa:LOAG_12987"/>
<gene>
    <name evidence="1" type="ORF">LOAG_12987</name>
</gene>
<dbReference type="OMA" id="PICPPEH"/>
<reference evidence="1" key="1">
    <citation type="submission" date="2012-04" db="EMBL/GenBank/DDBJ databases">
        <title>The Genome Sequence of Loa loa.</title>
        <authorList>
            <consortium name="The Broad Institute Genome Sequencing Platform"/>
            <consortium name="Broad Institute Genome Sequencing Center for Infectious Disease"/>
            <person name="Nutman T.B."/>
            <person name="Fink D.L."/>
            <person name="Russ C."/>
            <person name="Young S."/>
            <person name="Zeng Q."/>
            <person name="Gargeya S."/>
            <person name="Alvarado L."/>
            <person name="Berlin A."/>
            <person name="Chapman S.B."/>
            <person name="Chen Z."/>
            <person name="Freedman E."/>
            <person name="Gellesch M."/>
            <person name="Goldberg J."/>
            <person name="Griggs A."/>
            <person name="Gujja S."/>
            <person name="Heilman E.R."/>
            <person name="Heiman D."/>
            <person name="Howarth C."/>
            <person name="Mehta T."/>
            <person name="Neiman D."/>
            <person name="Pearson M."/>
            <person name="Roberts A."/>
            <person name="Saif S."/>
            <person name="Shea T."/>
            <person name="Shenoy N."/>
            <person name="Sisk P."/>
            <person name="Stolte C."/>
            <person name="Sykes S."/>
            <person name="White J."/>
            <person name="Yandava C."/>
            <person name="Haas B."/>
            <person name="Henn M.R."/>
            <person name="Nusbaum C."/>
            <person name="Birren B."/>
        </authorList>
    </citation>
    <scope>NUCLEOTIDE SEQUENCE [LARGE SCALE GENOMIC DNA]</scope>
</reference>
<dbReference type="OrthoDB" id="5788549at2759"/>
<sequence length="191" mass="21880">MNQQGPSRVIRKESLVITVSSVKEPLVITVPRGLLRRSLQEIIPNKNLRVGFVVSGSEIKILSPSEKWDFDLSHVQHLPQAHYYTGFRNLRSPSPPICHRYDFSTYGQYAASRPPICPPEHGRYLPTPLSPRYARNPFPGPPPNSIYIPFDEQLPRNRKVTSKLARRRGVHIDPLTGKVTIFRRRTHSKQD</sequence>
<dbReference type="AlphaFoldDB" id="A0A1S0TKS5"/>
<accession>A0A1S0TKS5</accession>
<organism evidence="1">
    <name type="scientific">Loa loa</name>
    <name type="common">Eye worm</name>
    <name type="synonym">Filaria loa</name>
    <dbReference type="NCBI Taxonomy" id="7209"/>
    <lineage>
        <taxon>Eukaryota</taxon>
        <taxon>Metazoa</taxon>
        <taxon>Ecdysozoa</taxon>
        <taxon>Nematoda</taxon>
        <taxon>Chromadorea</taxon>
        <taxon>Rhabditida</taxon>
        <taxon>Spirurina</taxon>
        <taxon>Spiruromorpha</taxon>
        <taxon>Filarioidea</taxon>
        <taxon>Onchocercidae</taxon>
        <taxon>Loa</taxon>
    </lineage>
</organism>
<proteinExistence type="predicted"/>
<dbReference type="CTD" id="9950456"/>
<dbReference type="EMBL" id="JH712561">
    <property type="protein sequence ID" value="EFO15523.2"/>
    <property type="molecule type" value="Genomic_DNA"/>
</dbReference>
<evidence type="ECO:0000313" key="1">
    <source>
        <dbReference type="EMBL" id="EFO15523.2"/>
    </source>
</evidence>
<dbReference type="GeneID" id="9950456"/>
<name>A0A1S0TKS5_LOALO</name>
<protein>
    <submittedName>
        <fullName evidence="1">Uncharacterized protein</fullName>
    </submittedName>
</protein>
<dbReference type="InParanoid" id="A0A1S0TKS5"/>
<dbReference type="RefSeq" id="XP_020301245.1">
    <property type="nucleotide sequence ID" value="XM_020448630.1"/>
</dbReference>